<feature type="transmembrane region" description="Helical" evidence="1">
    <location>
        <begin position="43"/>
        <end position="62"/>
    </location>
</feature>
<dbReference type="EMBL" id="CP162551">
    <property type="protein sequence ID" value="XDI37660.1"/>
    <property type="molecule type" value="Genomic_DNA"/>
</dbReference>
<keyword evidence="1" id="KW-0812">Transmembrane</keyword>
<dbReference type="RefSeq" id="WP_368504990.1">
    <property type="nucleotide sequence ID" value="NZ_CP162551.1"/>
</dbReference>
<gene>
    <name evidence="2" type="ORF">AB3N04_04900</name>
</gene>
<name>A0AB39BUC5_9BACI</name>
<reference evidence="2" key="1">
    <citation type="submission" date="2024-07" db="EMBL/GenBank/DDBJ databases">
        <title>Identification and characteristics of an arsenic-resistant bacterial isolate, which belongs to a novel species.</title>
        <authorList>
            <person name="Juszczyk A."/>
            <person name="Kowalczyk A."/>
            <person name="Was K."/>
            <person name="Kosowicz W."/>
            <person name="Budzyn A."/>
            <person name="Latowski D."/>
        </authorList>
    </citation>
    <scope>NUCLEOTIDE SEQUENCE</scope>
    <source>
        <strain evidence="2">As8PL</strain>
    </source>
</reference>
<keyword evidence="1" id="KW-1133">Transmembrane helix</keyword>
<sequence length="71" mass="8170">MIEVRFPMVDYGVRALSGFLILMFLLFVAPLSNIEWLQPGHPYRFIIVPIALIGGWGCLFLYKKVKKQKSV</sequence>
<dbReference type="AlphaFoldDB" id="A0AB39BUC5"/>
<evidence type="ECO:0000256" key="1">
    <source>
        <dbReference type="SAM" id="Phobius"/>
    </source>
</evidence>
<proteinExistence type="predicted"/>
<feature type="transmembrane region" description="Helical" evidence="1">
    <location>
        <begin position="12"/>
        <end position="31"/>
    </location>
</feature>
<evidence type="ECO:0000313" key="2">
    <source>
        <dbReference type="EMBL" id="XDI37660.1"/>
    </source>
</evidence>
<keyword evidence="1" id="KW-0472">Membrane</keyword>
<accession>A0AB39BUC5</accession>
<protein>
    <submittedName>
        <fullName evidence="2">Uncharacterized protein</fullName>
    </submittedName>
</protein>
<organism evidence="2">
    <name type="scientific">Alkalihalophilus sp. As8PL</name>
    <dbReference type="NCBI Taxonomy" id="3237103"/>
    <lineage>
        <taxon>Bacteria</taxon>
        <taxon>Bacillati</taxon>
        <taxon>Bacillota</taxon>
        <taxon>Bacilli</taxon>
        <taxon>Bacillales</taxon>
        <taxon>Bacillaceae</taxon>
        <taxon>Alkalihalophilus</taxon>
    </lineage>
</organism>